<dbReference type="PANTHER" id="PTHR30346">
    <property type="entry name" value="TRANSCRIPTIONAL DUAL REGULATOR HCAR-RELATED"/>
    <property type="match status" value="1"/>
</dbReference>
<protein>
    <submittedName>
        <fullName evidence="6">LysR family transcriptional regulator</fullName>
    </submittedName>
</protein>
<dbReference type="PANTHER" id="PTHR30346:SF0">
    <property type="entry name" value="HCA OPERON TRANSCRIPTIONAL ACTIVATOR HCAR"/>
    <property type="match status" value="1"/>
</dbReference>
<dbReference type="EMBL" id="PPUT01000007">
    <property type="protein sequence ID" value="RDC45710.1"/>
    <property type="molecule type" value="Genomic_DNA"/>
</dbReference>
<sequence>MGHWTSRRHVWKERAVNTRYLEEFLVIADELNFSAAAKRLYTTRPTLSEHLAELEDELGCKLVERGRGKPALTPLGRRFLGTASDLLGQWDEVVDEYRGLSDNLLTVTVSATNLPWLEAPLLRARHRIAEKWPEGKIDIVTDNGPLATVDALGERKNDIVVVGCKNFSEAGHRLLTKEHPGFVLNAETTHLFMAEDNPLFGRDTIHATDLDGAVLLLPPDVHQSYERDGVADRFAANGARVTLKTMPFRDHAEYFAHDFGCAIGVAPGTLVPRFGLDRRPGLRLFDLDDMDFSTDFIAVFRDEFVESPHGRVLFDEMKAAVAQGEPGA</sequence>
<evidence type="ECO:0000259" key="5">
    <source>
        <dbReference type="PROSITE" id="PS50931"/>
    </source>
</evidence>
<keyword evidence="3" id="KW-0238">DNA-binding</keyword>
<comment type="similarity">
    <text evidence="1">Belongs to the LysR transcriptional regulatory family.</text>
</comment>
<dbReference type="AlphaFoldDB" id="A0A369P0U2"/>
<accession>A0A369P0U2</accession>
<keyword evidence="2" id="KW-0805">Transcription regulation</keyword>
<gene>
    <name evidence="6" type="ORF">C1850_03820</name>
</gene>
<evidence type="ECO:0000256" key="2">
    <source>
        <dbReference type="ARBA" id="ARBA00023015"/>
    </source>
</evidence>
<dbReference type="InterPro" id="IPR036388">
    <property type="entry name" value="WH-like_DNA-bd_sf"/>
</dbReference>
<dbReference type="GO" id="GO:0003677">
    <property type="term" value="F:DNA binding"/>
    <property type="evidence" value="ECO:0007669"/>
    <property type="project" value="UniProtKB-KW"/>
</dbReference>
<evidence type="ECO:0000256" key="1">
    <source>
        <dbReference type="ARBA" id="ARBA00009437"/>
    </source>
</evidence>
<evidence type="ECO:0000256" key="4">
    <source>
        <dbReference type="ARBA" id="ARBA00023163"/>
    </source>
</evidence>
<reference evidence="6 7" key="1">
    <citation type="journal article" date="2018" name="Elife">
        <title>Discovery and characterization of a prevalent human gut bacterial enzyme sufficient for the inactivation of a family of plant toxins.</title>
        <authorList>
            <person name="Koppel N."/>
            <person name="Bisanz J.E."/>
            <person name="Pandelia M.E."/>
            <person name="Turnbaugh P.J."/>
            <person name="Balskus E.P."/>
        </authorList>
    </citation>
    <scope>NUCLEOTIDE SEQUENCE [LARGE SCALE GENOMIC DNA]</scope>
    <source>
        <strain evidence="6 7">OB21 GAM 11</strain>
    </source>
</reference>
<comment type="caution">
    <text evidence="6">The sequence shown here is derived from an EMBL/GenBank/DDBJ whole genome shotgun (WGS) entry which is preliminary data.</text>
</comment>
<evidence type="ECO:0000256" key="3">
    <source>
        <dbReference type="ARBA" id="ARBA00023125"/>
    </source>
</evidence>
<dbReference type="Proteomes" id="UP000253805">
    <property type="component" value="Unassembled WGS sequence"/>
</dbReference>
<name>A0A369P0U2_9ACTN</name>
<dbReference type="GO" id="GO:0032993">
    <property type="term" value="C:protein-DNA complex"/>
    <property type="evidence" value="ECO:0007669"/>
    <property type="project" value="TreeGrafter"/>
</dbReference>
<dbReference type="Pfam" id="PF00126">
    <property type="entry name" value="HTH_1"/>
    <property type="match status" value="1"/>
</dbReference>
<evidence type="ECO:0000313" key="6">
    <source>
        <dbReference type="EMBL" id="RDC45710.1"/>
    </source>
</evidence>
<dbReference type="SUPFAM" id="SSF53850">
    <property type="entry name" value="Periplasmic binding protein-like II"/>
    <property type="match status" value="1"/>
</dbReference>
<dbReference type="PRINTS" id="PR00039">
    <property type="entry name" value="HTHLYSR"/>
</dbReference>
<dbReference type="InterPro" id="IPR000847">
    <property type="entry name" value="LysR_HTH_N"/>
</dbReference>
<dbReference type="InterPro" id="IPR036390">
    <property type="entry name" value="WH_DNA-bd_sf"/>
</dbReference>
<dbReference type="SUPFAM" id="SSF46785">
    <property type="entry name" value="Winged helix' DNA-binding domain"/>
    <property type="match status" value="1"/>
</dbReference>
<proteinExistence type="inferred from homology"/>
<dbReference type="Gene3D" id="1.10.10.10">
    <property type="entry name" value="Winged helix-like DNA-binding domain superfamily/Winged helix DNA-binding domain"/>
    <property type="match status" value="1"/>
</dbReference>
<keyword evidence="4" id="KW-0804">Transcription</keyword>
<dbReference type="PROSITE" id="PS50931">
    <property type="entry name" value="HTH_LYSR"/>
    <property type="match status" value="1"/>
</dbReference>
<evidence type="ECO:0000313" key="7">
    <source>
        <dbReference type="Proteomes" id="UP000253805"/>
    </source>
</evidence>
<organism evidence="6 7">
    <name type="scientific">Adlercreutzia equolifaciens subsp. celatus</name>
    <dbReference type="NCBI Taxonomy" id="394340"/>
    <lineage>
        <taxon>Bacteria</taxon>
        <taxon>Bacillati</taxon>
        <taxon>Actinomycetota</taxon>
        <taxon>Coriobacteriia</taxon>
        <taxon>Eggerthellales</taxon>
        <taxon>Eggerthellaceae</taxon>
        <taxon>Adlercreutzia</taxon>
    </lineage>
</organism>
<dbReference type="GO" id="GO:0003700">
    <property type="term" value="F:DNA-binding transcription factor activity"/>
    <property type="evidence" value="ECO:0007669"/>
    <property type="project" value="InterPro"/>
</dbReference>
<feature type="domain" description="HTH lysR-type" evidence="5">
    <location>
        <begin position="16"/>
        <end position="73"/>
    </location>
</feature>